<keyword evidence="8" id="KW-0223">Dioxygenase</keyword>
<evidence type="ECO:0000256" key="16">
    <source>
        <dbReference type="SAM" id="MobiDB-lite"/>
    </source>
</evidence>
<dbReference type="AlphaFoldDB" id="A0A0D0D0R0"/>
<gene>
    <name evidence="19" type="ORF">GYMLUDRAFT_42059</name>
</gene>
<feature type="compositionally biased region" description="Low complexity" evidence="16">
    <location>
        <begin position="329"/>
        <end position="374"/>
    </location>
</feature>
<evidence type="ECO:0000259" key="17">
    <source>
        <dbReference type="Pfam" id="PF02668"/>
    </source>
</evidence>
<evidence type="ECO:0000256" key="2">
    <source>
        <dbReference type="ARBA" id="ARBA00001961"/>
    </source>
</evidence>
<evidence type="ECO:0000256" key="15">
    <source>
        <dbReference type="ARBA" id="ARBA00049334"/>
    </source>
</evidence>
<dbReference type="InterPro" id="IPR003819">
    <property type="entry name" value="TauD/TfdA-like"/>
</dbReference>
<feature type="region of interest" description="Disordered" evidence="16">
    <location>
        <begin position="323"/>
        <end position="393"/>
    </location>
</feature>
<dbReference type="Proteomes" id="UP000053593">
    <property type="component" value="Unassembled WGS sequence"/>
</dbReference>
<comment type="cofactor">
    <cofactor evidence="1">
        <name>Fe(2+)</name>
        <dbReference type="ChEBI" id="CHEBI:29033"/>
    </cofactor>
</comment>
<protein>
    <recommendedName>
        <fullName evidence="5">trimethyllysine dioxygenase</fullName>
        <ecNumber evidence="5">1.14.11.8</ecNumber>
    </recommendedName>
    <alternativeName>
        <fullName evidence="12">Epsilon-trimethyllysine 2-oxoglutarate dioxygenase</fullName>
    </alternativeName>
    <alternativeName>
        <fullName evidence="11">TML hydroxylase</fullName>
    </alternativeName>
    <alternativeName>
        <fullName evidence="13">TML-alpha-ketoglutarate dioxygenase</fullName>
    </alternativeName>
</protein>
<dbReference type="Pfam" id="PF06155">
    <property type="entry name" value="GBBH-like_N"/>
    <property type="match status" value="1"/>
</dbReference>
<keyword evidence="7" id="KW-0124">Carnitine biosynthesis</keyword>
<evidence type="ECO:0000256" key="12">
    <source>
        <dbReference type="ARBA" id="ARBA00031778"/>
    </source>
</evidence>
<feature type="region of interest" description="Disordered" evidence="16">
    <location>
        <begin position="57"/>
        <end position="82"/>
    </location>
</feature>
<feature type="domain" description="TauD/TfdA-like" evidence="17">
    <location>
        <begin position="225"/>
        <end position="320"/>
    </location>
</feature>
<dbReference type="InterPro" id="IPR010376">
    <property type="entry name" value="GBBH-like_N"/>
</dbReference>
<comment type="similarity">
    <text evidence="4">Belongs to the gamma-BBH/TMLD family.</text>
</comment>
<dbReference type="Gene3D" id="3.60.130.10">
    <property type="entry name" value="Clavaminate synthase-like"/>
    <property type="match status" value="1"/>
</dbReference>
<keyword evidence="20" id="KW-1185">Reference proteome</keyword>
<dbReference type="SUPFAM" id="SSF51197">
    <property type="entry name" value="Clavaminate synthase-like"/>
    <property type="match status" value="2"/>
</dbReference>
<dbReference type="GO" id="GO:0045329">
    <property type="term" value="P:carnitine biosynthetic process"/>
    <property type="evidence" value="ECO:0007669"/>
    <property type="project" value="UniProtKB-KW"/>
</dbReference>
<dbReference type="Pfam" id="PF02668">
    <property type="entry name" value="TauD"/>
    <property type="match status" value="2"/>
</dbReference>
<dbReference type="EMBL" id="KN834767">
    <property type="protein sequence ID" value="KIK62603.1"/>
    <property type="molecule type" value="Genomic_DNA"/>
</dbReference>
<dbReference type="InterPro" id="IPR050411">
    <property type="entry name" value="AlphaKG_dependent_hydroxylases"/>
</dbReference>
<comment type="pathway">
    <text evidence="3">Amine and polyamine biosynthesis; carnitine biosynthesis.</text>
</comment>
<feature type="compositionally biased region" description="Low complexity" evidence="16">
    <location>
        <begin position="498"/>
        <end position="517"/>
    </location>
</feature>
<dbReference type="InterPro" id="IPR038492">
    <property type="entry name" value="GBBH-like_N_sf"/>
</dbReference>
<feature type="region of interest" description="Disordered" evidence="16">
    <location>
        <begin position="598"/>
        <end position="629"/>
    </location>
</feature>
<evidence type="ECO:0000256" key="4">
    <source>
        <dbReference type="ARBA" id="ARBA00008654"/>
    </source>
</evidence>
<evidence type="ECO:0000256" key="11">
    <source>
        <dbReference type="ARBA" id="ARBA00030363"/>
    </source>
</evidence>
<feature type="domain" description="TauD/TfdA-like" evidence="17">
    <location>
        <begin position="395"/>
        <end position="575"/>
    </location>
</feature>
<dbReference type="FunFam" id="3.30.2020.30:FF:000002">
    <property type="entry name" value="Putative gamma-butyrobetaine dioxygenase"/>
    <property type="match status" value="1"/>
</dbReference>
<dbReference type="GO" id="GO:0005739">
    <property type="term" value="C:mitochondrion"/>
    <property type="evidence" value="ECO:0007669"/>
    <property type="project" value="TreeGrafter"/>
</dbReference>
<evidence type="ECO:0000256" key="3">
    <source>
        <dbReference type="ARBA" id="ARBA00005022"/>
    </source>
</evidence>
<evidence type="ECO:0000256" key="9">
    <source>
        <dbReference type="ARBA" id="ARBA00023002"/>
    </source>
</evidence>
<name>A0A0D0D0R0_9AGAR</name>
<comment type="function">
    <text evidence="14">Converts trimethyllysine (TML) into hydroxytrimethyllysine (HTML).</text>
</comment>
<evidence type="ECO:0000256" key="13">
    <source>
        <dbReference type="ARBA" id="ARBA00032283"/>
    </source>
</evidence>
<dbReference type="Gene3D" id="3.30.2020.30">
    <property type="match status" value="1"/>
</dbReference>
<dbReference type="PANTHER" id="PTHR10696">
    <property type="entry name" value="GAMMA-BUTYROBETAINE HYDROXYLASE-RELATED"/>
    <property type="match status" value="1"/>
</dbReference>
<feature type="compositionally biased region" description="Gly residues" evidence="16">
    <location>
        <begin position="598"/>
        <end position="615"/>
    </location>
</feature>
<feature type="domain" description="Gamma-butyrobetaine hydroxylase-like N-terminal" evidence="18">
    <location>
        <begin position="86"/>
        <end position="154"/>
    </location>
</feature>
<evidence type="ECO:0000256" key="1">
    <source>
        <dbReference type="ARBA" id="ARBA00001954"/>
    </source>
</evidence>
<reference evidence="19 20" key="1">
    <citation type="submission" date="2014-04" db="EMBL/GenBank/DDBJ databases">
        <title>Evolutionary Origins and Diversification of the Mycorrhizal Mutualists.</title>
        <authorList>
            <consortium name="DOE Joint Genome Institute"/>
            <consortium name="Mycorrhizal Genomics Consortium"/>
            <person name="Kohler A."/>
            <person name="Kuo A."/>
            <person name="Nagy L.G."/>
            <person name="Floudas D."/>
            <person name="Copeland A."/>
            <person name="Barry K.W."/>
            <person name="Cichocki N."/>
            <person name="Veneault-Fourrey C."/>
            <person name="LaButti K."/>
            <person name="Lindquist E.A."/>
            <person name="Lipzen A."/>
            <person name="Lundell T."/>
            <person name="Morin E."/>
            <person name="Murat C."/>
            <person name="Riley R."/>
            <person name="Ohm R."/>
            <person name="Sun H."/>
            <person name="Tunlid A."/>
            <person name="Henrissat B."/>
            <person name="Grigoriev I.V."/>
            <person name="Hibbett D.S."/>
            <person name="Martin F."/>
        </authorList>
    </citation>
    <scope>NUCLEOTIDE SEQUENCE [LARGE SCALE GENOMIC DNA]</scope>
    <source>
        <strain evidence="19 20">FD-317 M1</strain>
    </source>
</reference>
<evidence type="ECO:0000313" key="19">
    <source>
        <dbReference type="EMBL" id="KIK62603.1"/>
    </source>
</evidence>
<dbReference type="EC" id="1.14.11.8" evidence="5"/>
<organism evidence="19 20">
    <name type="scientific">Collybiopsis luxurians FD-317 M1</name>
    <dbReference type="NCBI Taxonomy" id="944289"/>
    <lineage>
        <taxon>Eukaryota</taxon>
        <taxon>Fungi</taxon>
        <taxon>Dikarya</taxon>
        <taxon>Basidiomycota</taxon>
        <taxon>Agaricomycotina</taxon>
        <taxon>Agaricomycetes</taxon>
        <taxon>Agaricomycetidae</taxon>
        <taxon>Agaricales</taxon>
        <taxon>Marasmiineae</taxon>
        <taxon>Omphalotaceae</taxon>
        <taxon>Collybiopsis</taxon>
        <taxon>Collybiopsis luxurians</taxon>
    </lineage>
</organism>
<evidence type="ECO:0000256" key="14">
    <source>
        <dbReference type="ARBA" id="ARBA00046008"/>
    </source>
</evidence>
<dbReference type="GO" id="GO:0050353">
    <property type="term" value="F:trimethyllysine dioxygenase activity"/>
    <property type="evidence" value="ECO:0007669"/>
    <property type="project" value="UniProtKB-EC"/>
</dbReference>
<dbReference type="CDD" id="cd00250">
    <property type="entry name" value="CAS_like"/>
    <property type="match status" value="1"/>
</dbReference>
<dbReference type="PANTHER" id="PTHR10696:SF51">
    <property type="entry name" value="TRIMETHYLLYSINE DIOXYGENASE, MITOCHONDRIAL"/>
    <property type="match status" value="1"/>
</dbReference>
<keyword evidence="9" id="KW-0560">Oxidoreductase</keyword>
<evidence type="ECO:0000256" key="8">
    <source>
        <dbReference type="ARBA" id="ARBA00022964"/>
    </source>
</evidence>
<proteinExistence type="inferred from homology"/>
<sequence>MLQTRGILRTQMTQRGYFRALWSVGQRGFAGGNYRCYSVLGNETRILTPSKYLHRSGSSAAQLRPPPSDSAPQHWEDQDDLPITSMNEKKVAVGWDPRTWSRFHHIWLRDHCRCSSCFHPKTMQRLLNTFEIPSDIQPIKVESTSQGLKVVWPSFASRSIDGSETKSVEDEEREHVSLYPWSWLKTHSYDPKVEKPAEQEEKKILWNSRIARSPPSVAFADIMKPGEEGDRALYKWLQKIDQFGICFVTGVPPTAEETEKLARRIAFIRETQYGQFWEFTADLAKGDTAYTNVALGAHTDNTYFTDPSGLQLFHLLSHTPSSAEFTSDSTNPKSSTFPSSSTNSSSEFFTPSSPPESATRAPSPTPASTTEPAPSSVPPPFASSNPTDANLTAHHPSLGGATLLVDGFYVASILRELHPEAYRILSTVRIPAHAAGERDTVGVYSTYDKSGGYPVLTHHPHTGELVQVRWNNDDRSVMTCFDIGDADSVARSAGNPHTTGTTKASASPSSSSHSTSSDPVESFYNALRTFHSLLTSPDSEYHVQLEPGTAVVVDNHRVLHGRSAFSGKRRMCGAYIGGDEFRARVWWGRGRFGDDGHGNAGGDVGDGNTGGVGDAGDGKAARGAWSKYF</sequence>
<keyword evidence="6" id="KW-0479">Metal-binding</keyword>
<dbReference type="GO" id="GO:0046872">
    <property type="term" value="F:metal ion binding"/>
    <property type="evidence" value="ECO:0007669"/>
    <property type="project" value="UniProtKB-KW"/>
</dbReference>
<feature type="region of interest" description="Disordered" evidence="16">
    <location>
        <begin position="491"/>
        <end position="518"/>
    </location>
</feature>
<evidence type="ECO:0000259" key="18">
    <source>
        <dbReference type="Pfam" id="PF06155"/>
    </source>
</evidence>
<comment type="cofactor">
    <cofactor evidence="2">
        <name>L-ascorbate</name>
        <dbReference type="ChEBI" id="CHEBI:38290"/>
    </cofactor>
</comment>
<keyword evidence="10" id="KW-0408">Iron</keyword>
<evidence type="ECO:0000256" key="6">
    <source>
        <dbReference type="ARBA" id="ARBA00022723"/>
    </source>
</evidence>
<dbReference type="HOGENOM" id="CLU_021859_2_2_1"/>
<dbReference type="OrthoDB" id="408743at2759"/>
<accession>A0A0D0D0R0</accession>
<evidence type="ECO:0000256" key="10">
    <source>
        <dbReference type="ARBA" id="ARBA00023004"/>
    </source>
</evidence>
<evidence type="ECO:0000256" key="5">
    <source>
        <dbReference type="ARBA" id="ARBA00012267"/>
    </source>
</evidence>
<dbReference type="InterPro" id="IPR042098">
    <property type="entry name" value="TauD-like_sf"/>
</dbReference>
<evidence type="ECO:0000256" key="7">
    <source>
        <dbReference type="ARBA" id="ARBA00022873"/>
    </source>
</evidence>
<evidence type="ECO:0000313" key="20">
    <source>
        <dbReference type="Proteomes" id="UP000053593"/>
    </source>
</evidence>
<comment type="catalytic activity">
    <reaction evidence="15">
        <text>N(6),N(6),N(6)-trimethyl-L-lysine + 2-oxoglutarate + O2 = (3S)-3-hydroxy-N(6),N(6),N(6)-trimethyl-L-lysine + succinate + CO2</text>
        <dbReference type="Rhea" id="RHEA:14181"/>
        <dbReference type="ChEBI" id="CHEBI:15379"/>
        <dbReference type="ChEBI" id="CHEBI:16526"/>
        <dbReference type="ChEBI" id="CHEBI:16810"/>
        <dbReference type="ChEBI" id="CHEBI:30031"/>
        <dbReference type="ChEBI" id="CHEBI:58100"/>
        <dbReference type="ChEBI" id="CHEBI:141499"/>
        <dbReference type="EC" id="1.14.11.8"/>
    </reaction>
</comment>